<sequence>MTDYVLKGSEIMKDFEPCDRPNCSWCDPKGALVKVCAVDESAGGETSPGVKSVPCAFCGKTGITYPHYCDNLGHPIDEPVDYDPSVKELPETPPNRFEPYEALDTIIERVDDIEEQLHEPRDPVACIGRLADISGEVRALRAYITGMER</sequence>
<evidence type="ECO:0000313" key="1">
    <source>
        <dbReference type="EMBL" id="KKK73951.1"/>
    </source>
</evidence>
<gene>
    <name evidence="1" type="ORF">LCGC14_2888640</name>
</gene>
<accession>A0A0F9AP29</accession>
<proteinExistence type="predicted"/>
<name>A0A0F9AP29_9ZZZZ</name>
<organism evidence="1">
    <name type="scientific">marine sediment metagenome</name>
    <dbReference type="NCBI Taxonomy" id="412755"/>
    <lineage>
        <taxon>unclassified sequences</taxon>
        <taxon>metagenomes</taxon>
        <taxon>ecological metagenomes</taxon>
    </lineage>
</organism>
<reference evidence="1" key="1">
    <citation type="journal article" date="2015" name="Nature">
        <title>Complex archaea that bridge the gap between prokaryotes and eukaryotes.</title>
        <authorList>
            <person name="Spang A."/>
            <person name="Saw J.H."/>
            <person name="Jorgensen S.L."/>
            <person name="Zaremba-Niedzwiedzka K."/>
            <person name="Martijn J."/>
            <person name="Lind A.E."/>
            <person name="van Eijk R."/>
            <person name="Schleper C."/>
            <person name="Guy L."/>
            <person name="Ettema T.J."/>
        </authorList>
    </citation>
    <scope>NUCLEOTIDE SEQUENCE</scope>
</reference>
<protein>
    <submittedName>
        <fullName evidence="1">Uncharacterized protein</fullName>
    </submittedName>
</protein>
<dbReference type="AlphaFoldDB" id="A0A0F9AP29"/>
<dbReference type="EMBL" id="LAZR01056547">
    <property type="protein sequence ID" value="KKK73951.1"/>
    <property type="molecule type" value="Genomic_DNA"/>
</dbReference>
<comment type="caution">
    <text evidence="1">The sequence shown here is derived from an EMBL/GenBank/DDBJ whole genome shotgun (WGS) entry which is preliminary data.</text>
</comment>